<dbReference type="InParanoid" id="A0A2H3D0Z4"/>
<accession>A0A2H3D0Z4</accession>
<keyword evidence="2" id="KW-1185">Reference proteome</keyword>
<proteinExistence type="predicted"/>
<sequence length="92" mass="10477">MDLLSTSVSKQRSDAQFSLALANHNNNQLYFSPSKTLSLTPNVTVEELRDRVQQIHDITCGYCYDSRHNCMEVHSQLSCRRRVARCSPSRGC</sequence>
<name>A0A2H3D0Z4_ARMGA</name>
<gene>
    <name evidence="1" type="ORF">ARMGADRAFT_1015663</name>
</gene>
<evidence type="ECO:0000313" key="2">
    <source>
        <dbReference type="Proteomes" id="UP000217790"/>
    </source>
</evidence>
<reference evidence="2" key="1">
    <citation type="journal article" date="2017" name="Nat. Ecol. Evol.">
        <title>Genome expansion and lineage-specific genetic innovations in the forest pathogenic fungi Armillaria.</title>
        <authorList>
            <person name="Sipos G."/>
            <person name="Prasanna A.N."/>
            <person name="Walter M.C."/>
            <person name="O'Connor E."/>
            <person name="Balint B."/>
            <person name="Krizsan K."/>
            <person name="Kiss B."/>
            <person name="Hess J."/>
            <person name="Varga T."/>
            <person name="Slot J."/>
            <person name="Riley R."/>
            <person name="Boka B."/>
            <person name="Rigling D."/>
            <person name="Barry K."/>
            <person name="Lee J."/>
            <person name="Mihaltcheva S."/>
            <person name="LaButti K."/>
            <person name="Lipzen A."/>
            <person name="Waldron R."/>
            <person name="Moloney N.M."/>
            <person name="Sperisen C."/>
            <person name="Kredics L."/>
            <person name="Vagvoelgyi C."/>
            <person name="Patrignani A."/>
            <person name="Fitzpatrick D."/>
            <person name="Nagy I."/>
            <person name="Doyle S."/>
            <person name="Anderson J.B."/>
            <person name="Grigoriev I.V."/>
            <person name="Gueldener U."/>
            <person name="Muensterkoetter M."/>
            <person name="Nagy L.G."/>
        </authorList>
    </citation>
    <scope>NUCLEOTIDE SEQUENCE [LARGE SCALE GENOMIC DNA]</scope>
    <source>
        <strain evidence="2">Ar21-2</strain>
    </source>
</reference>
<dbReference type="EMBL" id="KZ293670">
    <property type="protein sequence ID" value="PBK88969.1"/>
    <property type="molecule type" value="Genomic_DNA"/>
</dbReference>
<protein>
    <submittedName>
        <fullName evidence="1">Uncharacterized protein</fullName>
    </submittedName>
</protein>
<dbReference type="AlphaFoldDB" id="A0A2H3D0Z4"/>
<evidence type="ECO:0000313" key="1">
    <source>
        <dbReference type="EMBL" id="PBK88969.1"/>
    </source>
</evidence>
<dbReference type="Proteomes" id="UP000217790">
    <property type="component" value="Unassembled WGS sequence"/>
</dbReference>
<dbReference type="OrthoDB" id="10508402at2759"/>
<organism evidence="1 2">
    <name type="scientific">Armillaria gallica</name>
    <name type="common">Bulbous honey fungus</name>
    <name type="synonym">Armillaria bulbosa</name>
    <dbReference type="NCBI Taxonomy" id="47427"/>
    <lineage>
        <taxon>Eukaryota</taxon>
        <taxon>Fungi</taxon>
        <taxon>Dikarya</taxon>
        <taxon>Basidiomycota</taxon>
        <taxon>Agaricomycotina</taxon>
        <taxon>Agaricomycetes</taxon>
        <taxon>Agaricomycetidae</taxon>
        <taxon>Agaricales</taxon>
        <taxon>Marasmiineae</taxon>
        <taxon>Physalacriaceae</taxon>
        <taxon>Armillaria</taxon>
    </lineage>
</organism>